<dbReference type="Proteomes" id="UP001151699">
    <property type="component" value="Chromosome X"/>
</dbReference>
<name>A0A9Q0MSL9_9DIPT</name>
<dbReference type="AlphaFoldDB" id="A0A9Q0MSL9"/>
<comment type="caution">
    <text evidence="1">The sequence shown here is derived from an EMBL/GenBank/DDBJ whole genome shotgun (WGS) entry which is preliminary data.</text>
</comment>
<keyword evidence="2" id="KW-1185">Reference proteome</keyword>
<evidence type="ECO:0000313" key="1">
    <source>
        <dbReference type="EMBL" id="KAJ6637221.1"/>
    </source>
</evidence>
<gene>
    <name evidence="1" type="ORF">Bhyg_09950</name>
</gene>
<accession>A0A9Q0MSL9</accession>
<sequence length="35" mass="4196">MTYSETSAIQTTRKYFHICFGQCAMSSTMFWFVQY</sequence>
<organism evidence="1 2">
    <name type="scientific">Pseudolycoriella hygida</name>
    <dbReference type="NCBI Taxonomy" id="35572"/>
    <lineage>
        <taxon>Eukaryota</taxon>
        <taxon>Metazoa</taxon>
        <taxon>Ecdysozoa</taxon>
        <taxon>Arthropoda</taxon>
        <taxon>Hexapoda</taxon>
        <taxon>Insecta</taxon>
        <taxon>Pterygota</taxon>
        <taxon>Neoptera</taxon>
        <taxon>Endopterygota</taxon>
        <taxon>Diptera</taxon>
        <taxon>Nematocera</taxon>
        <taxon>Sciaroidea</taxon>
        <taxon>Sciaridae</taxon>
        <taxon>Pseudolycoriella</taxon>
    </lineage>
</organism>
<reference evidence="1" key="1">
    <citation type="submission" date="2022-07" db="EMBL/GenBank/DDBJ databases">
        <authorList>
            <person name="Trinca V."/>
            <person name="Uliana J.V.C."/>
            <person name="Torres T.T."/>
            <person name="Ward R.J."/>
            <person name="Monesi N."/>
        </authorList>
    </citation>
    <scope>NUCLEOTIDE SEQUENCE</scope>
    <source>
        <strain evidence="1">HSMRA1968</strain>
        <tissue evidence="1">Whole embryos</tissue>
    </source>
</reference>
<protein>
    <submittedName>
        <fullName evidence="1">Uncharacterized protein</fullName>
    </submittedName>
</protein>
<evidence type="ECO:0000313" key="2">
    <source>
        <dbReference type="Proteomes" id="UP001151699"/>
    </source>
</evidence>
<dbReference type="EMBL" id="WJQU01000003">
    <property type="protein sequence ID" value="KAJ6637221.1"/>
    <property type="molecule type" value="Genomic_DNA"/>
</dbReference>
<proteinExistence type="predicted"/>